<dbReference type="PANTHER" id="PTHR16515">
    <property type="entry name" value="PR DOMAIN ZINC FINGER PROTEIN"/>
    <property type="match status" value="1"/>
</dbReference>
<evidence type="ECO:0000256" key="2">
    <source>
        <dbReference type="ARBA" id="ARBA00022723"/>
    </source>
</evidence>
<protein>
    <recommendedName>
        <fullName evidence="10">C2H2-type domain-containing protein</fullName>
    </recommendedName>
</protein>
<dbReference type="Gene3D" id="3.30.160.60">
    <property type="entry name" value="Classic Zinc Finger"/>
    <property type="match status" value="3"/>
</dbReference>
<evidence type="ECO:0000256" key="4">
    <source>
        <dbReference type="ARBA" id="ARBA00022771"/>
    </source>
</evidence>
<evidence type="ECO:0000256" key="8">
    <source>
        <dbReference type="PROSITE-ProRule" id="PRU00042"/>
    </source>
</evidence>
<feature type="domain" description="C2H2-type" evidence="10">
    <location>
        <begin position="257"/>
        <end position="284"/>
    </location>
</feature>
<keyword evidence="4 8" id="KW-0863">Zinc-finger</keyword>
<comment type="subcellular location">
    <subcellularLocation>
        <location evidence="1">Nucleus</location>
    </subcellularLocation>
</comment>
<evidence type="ECO:0000256" key="9">
    <source>
        <dbReference type="SAM" id="MobiDB-lite"/>
    </source>
</evidence>
<dbReference type="Proteomes" id="UP000494165">
    <property type="component" value="Unassembled WGS sequence"/>
</dbReference>
<dbReference type="GO" id="GO:0010468">
    <property type="term" value="P:regulation of gene expression"/>
    <property type="evidence" value="ECO:0007669"/>
    <property type="project" value="TreeGrafter"/>
</dbReference>
<dbReference type="EMBL" id="CADEPI010000211">
    <property type="protein sequence ID" value="CAB3380561.1"/>
    <property type="molecule type" value="Genomic_DNA"/>
</dbReference>
<sequence>MSAWNSSRDMQQQHGRLLAHSAIPMDIFSTDVDVHELKTPLDKTIFVKLSGSGRFEPAEATKGWIRAARLAPDCHMGNVRIQRGRRKGCVALRAVRPISAGDELQLWFSEELLAALRIPYLNPANIQGECRYVCHRCSSQFEAPNPLKVHLALNCGADGREEALWSRLVASLSCPAVATDAFPSAFTPWPRPAAPPPPSTLRLVPADLSAHHARMETLVSSLGKSKKGHVCLYCGKIYSRKYGLKIHIRTHTGYKPLSCKFCLRPFGDPSNLNKHVRLHAEGETPYKCDECGKVLVRRRDLERHLKARHTGSPQQTLCGADTDESL</sequence>
<dbReference type="OrthoDB" id="9998363at2759"/>
<comment type="caution">
    <text evidence="11">The sequence shown here is derived from an EMBL/GenBank/DDBJ whole genome shotgun (WGS) entry which is preliminary data.</text>
</comment>
<name>A0A8S1DIP3_9INSE</name>
<keyword evidence="6" id="KW-0238">DNA-binding</keyword>
<feature type="region of interest" description="Disordered" evidence="9">
    <location>
        <begin position="306"/>
        <end position="326"/>
    </location>
</feature>
<keyword evidence="5" id="KW-0862">Zinc</keyword>
<dbReference type="InterPro" id="IPR013087">
    <property type="entry name" value="Znf_C2H2_type"/>
</dbReference>
<reference evidence="11 12" key="1">
    <citation type="submission" date="2020-04" db="EMBL/GenBank/DDBJ databases">
        <authorList>
            <person name="Alioto T."/>
            <person name="Alioto T."/>
            <person name="Gomez Garrido J."/>
        </authorList>
    </citation>
    <scope>NUCLEOTIDE SEQUENCE [LARGE SCALE GENOMIC DNA]</scope>
</reference>
<evidence type="ECO:0000313" key="11">
    <source>
        <dbReference type="EMBL" id="CAB3380561.1"/>
    </source>
</evidence>
<dbReference type="AlphaFoldDB" id="A0A8S1DIP3"/>
<evidence type="ECO:0000256" key="6">
    <source>
        <dbReference type="ARBA" id="ARBA00023125"/>
    </source>
</evidence>
<evidence type="ECO:0000256" key="5">
    <source>
        <dbReference type="ARBA" id="ARBA00022833"/>
    </source>
</evidence>
<evidence type="ECO:0000259" key="10">
    <source>
        <dbReference type="PROSITE" id="PS50157"/>
    </source>
</evidence>
<evidence type="ECO:0000256" key="1">
    <source>
        <dbReference type="ARBA" id="ARBA00004123"/>
    </source>
</evidence>
<proteinExistence type="predicted"/>
<dbReference type="GO" id="GO:0005634">
    <property type="term" value="C:nucleus"/>
    <property type="evidence" value="ECO:0007669"/>
    <property type="project" value="UniProtKB-SubCell"/>
</dbReference>
<dbReference type="PROSITE" id="PS50157">
    <property type="entry name" value="ZINC_FINGER_C2H2_2"/>
    <property type="match status" value="3"/>
</dbReference>
<dbReference type="PROSITE" id="PS00028">
    <property type="entry name" value="ZINC_FINGER_C2H2_1"/>
    <property type="match status" value="3"/>
</dbReference>
<keyword evidence="2" id="KW-0479">Metal-binding</keyword>
<keyword evidence="7" id="KW-0539">Nucleus</keyword>
<dbReference type="FunFam" id="3.30.160.60:FF:000446">
    <property type="entry name" value="Zinc finger protein"/>
    <property type="match status" value="2"/>
</dbReference>
<accession>A0A8S1DIP3</accession>
<feature type="domain" description="C2H2-type" evidence="10">
    <location>
        <begin position="286"/>
        <end position="314"/>
    </location>
</feature>
<evidence type="ECO:0000256" key="3">
    <source>
        <dbReference type="ARBA" id="ARBA00022737"/>
    </source>
</evidence>
<dbReference type="GO" id="GO:0008270">
    <property type="term" value="F:zinc ion binding"/>
    <property type="evidence" value="ECO:0007669"/>
    <property type="project" value="UniProtKB-KW"/>
</dbReference>
<organism evidence="11 12">
    <name type="scientific">Cloeon dipterum</name>
    <dbReference type="NCBI Taxonomy" id="197152"/>
    <lineage>
        <taxon>Eukaryota</taxon>
        <taxon>Metazoa</taxon>
        <taxon>Ecdysozoa</taxon>
        <taxon>Arthropoda</taxon>
        <taxon>Hexapoda</taxon>
        <taxon>Insecta</taxon>
        <taxon>Pterygota</taxon>
        <taxon>Palaeoptera</taxon>
        <taxon>Ephemeroptera</taxon>
        <taxon>Pisciforma</taxon>
        <taxon>Baetidae</taxon>
        <taxon>Cloeon</taxon>
    </lineage>
</organism>
<dbReference type="SMART" id="SM00355">
    <property type="entry name" value="ZnF_C2H2"/>
    <property type="match status" value="4"/>
</dbReference>
<keyword evidence="12" id="KW-1185">Reference proteome</keyword>
<feature type="domain" description="C2H2-type" evidence="10">
    <location>
        <begin position="229"/>
        <end position="256"/>
    </location>
</feature>
<dbReference type="FunFam" id="3.30.160.60:FF:000616">
    <property type="entry name" value="PR domain zinc finger protein 13"/>
    <property type="match status" value="1"/>
</dbReference>
<gene>
    <name evidence="11" type="ORF">CLODIP_2_CD09639</name>
</gene>
<evidence type="ECO:0000313" key="12">
    <source>
        <dbReference type="Proteomes" id="UP000494165"/>
    </source>
</evidence>
<evidence type="ECO:0000256" key="7">
    <source>
        <dbReference type="ARBA" id="ARBA00023242"/>
    </source>
</evidence>
<keyword evidence="3" id="KW-0677">Repeat</keyword>
<dbReference type="InterPro" id="IPR036236">
    <property type="entry name" value="Znf_C2H2_sf"/>
</dbReference>
<dbReference type="PANTHER" id="PTHR16515:SF49">
    <property type="entry name" value="GASTRULA ZINC FINGER PROTEIN XLCGF49.1-LIKE-RELATED"/>
    <property type="match status" value="1"/>
</dbReference>
<dbReference type="GO" id="GO:0003677">
    <property type="term" value="F:DNA binding"/>
    <property type="evidence" value="ECO:0007669"/>
    <property type="project" value="UniProtKB-KW"/>
</dbReference>
<dbReference type="Pfam" id="PF00096">
    <property type="entry name" value="zf-C2H2"/>
    <property type="match status" value="3"/>
</dbReference>
<dbReference type="SUPFAM" id="SSF57667">
    <property type="entry name" value="beta-beta-alpha zinc fingers"/>
    <property type="match status" value="2"/>
</dbReference>
<dbReference type="InterPro" id="IPR050331">
    <property type="entry name" value="Zinc_finger"/>
</dbReference>